<evidence type="ECO:0000313" key="1">
    <source>
        <dbReference type="EMBL" id="MDR6958328.1"/>
    </source>
</evidence>
<name>A0AAW8MAF4_9PSED</name>
<dbReference type="AlphaFoldDB" id="A0AAW8MAF4"/>
<organism evidence="1 2">
    <name type="scientific">Pseudomonas brassicacearum</name>
    <dbReference type="NCBI Taxonomy" id="930166"/>
    <lineage>
        <taxon>Bacteria</taxon>
        <taxon>Pseudomonadati</taxon>
        <taxon>Pseudomonadota</taxon>
        <taxon>Gammaproteobacteria</taxon>
        <taxon>Pseudomonadales</taxon>
        <taxon>Pseudomonadaceae</taxon>
        <taxon>Pseudomonas</taxon>
    </lineage>
</organism>
<sequence length="47" mass="5137">MTMLNNPHEQSFGYTPAISVPMGPAPIFQIFRGRLDNAAHGFGAKFT</sequence>
<evidence type="ECO:0000313" key="2">
    <source>
        <dbReference type="Proteomes" id="UP001252613"/>
    </source>
</evidence>
<dbReference type="EMBL" id="JAVDVC010000004">
    <property type="protein sequence ID" value="MDR6958328.1"/>
    <property type="molecule type" value="Genomic_DNA"/>
</dbReference>
<protein>
    <submittedName>
        <fullName evidence="1">Uncharacterized protein</fullName>
    </submittedName>
</protein>
<comment type="caution">
    <text evidence="1">The sequence shown here is derived from an EMBL/GenBank/DDBJ whole genome shotgun (WGS) entry which is preliminary data.</text>
</comment>
<reference evidence="1" key="1">
    <citation type="submission" date="2023-07" db="EMBL/GenBank/DDBJ databases">
        <title>Sorghum-associated microbial communities from plants grown in Nebraska, USA.</title>
        <authorList>
            <person name="Schachtman D."/>
        </authorList>
    </citation>
    <scope>NUCLEOTIDE SEQUENCE</scope>
    <source>
        <strain evidence="1">3432</strain>
    </source>
</reference>
<accession>A0AAW8MAF4</accession>
<proteinExistence type="predicted"/>
<gene>
    <name evidence="1" type="ORF">J2W43_002310</name>
</gene>
<dbReference type="Proteomes" id="UP001252613">
    <property type="component" value="Unassembled WGS sequence"/>
</dbReference>